<evidence type="ECO:0000313" key="1">
    <source>
        <dbReference type="EMBL" id="MBL3655029.1"/>
    </source>
</evidence>
<dbReference type="InterPro" id="IPR025634">
    <property type="entry name" value="DUF4292"/>
</dbReference>
<dbReference type="RefSeq" id="WP_202242139.1">
    <property type="nucleotide sequence ID" value="NZ_JAESIY010000001.1"/>
</dbReference>
<dbReference type="Proteomes" id="UP000659388">
    <property type="component" value="Unassembled WGS sequence"/>
</dbReference>
<comment type="caution">
    <text evidence="1">The sequence shown here is derived from an EMBL/GenBank/DDBJ whole genome shotgun (WGS) entry which is preliminary data.</text>
</comment>
<gene>
    <name evidence="1" type="ORF">JL102_02730</name>
</gene>
<dbReference type="AlphaFoldDB" id="A0A937JXV7"/>
<reference evidence="1" key="1">
    <citation type="submission" date="2021-01" db="EMBL/GenBank/DDBJ databases">
        <title>Fulvivirga kasyanovii gen. nov., sp nov., a novel member of the phylum Bacteroidetes isolated from seawater in a mussel farm.</title>
        <authorList>
            <person name="Zhao L.-H."/>
            <person name="Wang Z.-J."/>
        </authorList>
    </citation>
    <scope>NUCLEOTIDE SEQUENCE</scope>
    <source>
        <strain evidence="1">2943</strain>
    </source>
</reference>
<dbReference type="PROSITE" id="PS51257">
    <property type="entry name" value="PROKAR_LIPOPROTEIN"/>
    <property type="match status" value="1"/>
</dbReference>
<organism evidence="1 2">
    <name type="scientific">Fulvivirga sediminis</name>
    <dbReference type="NCBI Taxonomy" id="2803949"/>
    <lineage>
        <taxon>Bacteria</taxon>
        <taxon>Pseudomonadati</taxon>
        <taxon>Bacteroidota</taxon>
        <taxon>Cytophagia</taxon>
        <taxon>Cytophagales</taxon>
        <taxon>Fulvivirgaceae</taxon>
        <taxon>Fulvivirga</taxon>
    </lineage>
</organism>
<dbReference type="EMBL" id="JAESIY010000001">
    <property type="protein sequence ID" value="MBL3655029.1"/>
    <property type="molecule type" value="Genomic_DNA"/>
</dbReference>
<keyword evidence="2" id="KW-1185">Reference proteome</keyword>
<name>A0A937JXV7_9BACT</name>
<proteinExistence type="predicted"/>
<sequence length="251" mass="29179">MNKYFPLILIVGLLLIASCSKKTTGIKWNFLDRNKLDIQQVDFEYFSGKARIDYKDEKTDLKAKANIRIRKDSVIWISFSAVGIQGARCLINQDSITLMNMMKKEYSVFNYDSLSKQFNFEINYATIQAIVLGNLIVPRSKNDDVEKNEDFYLLKQKLGPIAVENYVNPKTMKIEKIQMKEKASKNSAEMKYSDFQMLEKHAFPYSALVSILYSTKKGSLKTVIEFEYSKAEIEDKELKFPFSIPKKYERK</sequence>
<protein>
    <submittedName>
        <fullName evidence="1">DUF4292 domain-containing protein</fullName>
    </submittedName>
</protein>
<accession>A0A937JXV7</accession>
<evidence type="ECO:0000313" key="2">
    <source>
        <dbReference type="Proteomes" id="UP000659388"/>
    </source>
</evidence>
<dbReference type="Pfam" id="PF14125">
    <property type="entry name" value="DUF4292"/>
    <property type="match status" value="1"/>
</dbReference>